<evidence type="ECO:0000313" key="10">
    <source>
        <dbReference type="Proteomes" id="UP000604475"/>
    </source>
</evidence>
<dbReference type="EMBL" id="JAEACQ010000370">
    <property type="protein sequence ID" value="MBL7633101.1"/>
    <property type="molecule type" value="Genomic_DNA"/>
</dbReference>
<evidence type="ECO:0000256" key="8">
    <source>
        <dbReference type="RuleBase" id="RU368020"/>
    </source>
</evidence>
<dbReference type="GO" id="GO:0051538">
    <property type="term" value="F:3 iron, 4 sulfur cluster binding"/>
    <property type="evidence" value="ECO:0007669"/>
    <property type="project" value="UniProtKB-KW"/>
</dbReference>
<keyword evidence="5 8" id="KW-0408">Iron</keyword>
<keyword evidence="2 8" id="KW-0813">Transport</keyword>
<evidence type="ECO:0000256" key="4">
    <source>
        <dbReference type="ARBA" id="ARBA00022982"/>
    </source>
</evidence>
<keyword evidence="10" id="KW-1185">Reference proteome</keyword>
<organism evidence="9 10">
    <name type="scientific">Frankia nepalensis</name>
    <dbReference type="NCBI Taxonomy" id="1836974"/>
    <lineage>
        <taxon>Bacteria</taxon>
        <taxon>Bacillati</taxon>
        <taxon>Actinomycetota</taxon>
        <taxon>Actinomycetes</taxon>
        <taxon>Frankiales</taxon>
        <taxon>Frankiaceae</taxon>
        <taxon>Frankia</taxon>
    </lineage>
</organism>
<dbReference type="GO" id="GO:0005506">
    <property type="term" value="F:iron ion binding"/>
    <property type="evidence" value="ECO:0007669"/>
    <property type="project" value="UniProtKB-UniRule"/>
</dbReference>
<accession>A0A937RWG4</accession>
<protein>
    <recommendedName>
        <fullName evidence="8">Ferredoxin</fullName>
    </recommendedName>
</protein>
<proteinExistence type="predicted"/>
<evidence type="ECO:0000256" key="7">
    <source>
        <dbReference type="ARBA" id="ARBA00023291"/>
    </source>
</evidence>
<dbReference type="PANTHER" id="PTHR36923">
    <property type="entry name" value="FERREDOXIN"/>
    <property type="match status" value="1"/>
</dbReference>
<dbReference type="InterPro" id="IPR001080">
    <property type="entry name" value="3Fe4S_ferredoxin"/>
</dbReference>
<dbReference type="GO" id="GO:0009055">
    <property type="term" value="F:electron transfer activity"/>
    <property type="evidence" value="ECO:0007669"/>
    <property type="project" value="UniProtKB-UniRule"/>
</dbReference>
<evidence type="ECO:0000256" key="2">
    <source>
        <dbReference type="ARBA" id="ARBA00022448"/>
    </source>
</evidence>
<keyword evidence="7" id="KW-0003">3Fe-4S</keyword>
<evidence type="ECO:0000256" key="1">
    <source>
        <dbReference type="ARBA" id="ARBA00001927"/>
    </source>
</evidence>
<dbReference type="SUPFAM" id="SSF54862">
    <property type="entry name" value="4Fe-4S ferredoxins"/>
    <property type="match status" value="1"/>
</dbReference>
<dbReference type="PRINTS" id="PR00352">
    <property type="entry name" value="3FE4SFRDOXIN"/>
</dbReference>
<reference evidence="9" key="1">
    <citation type="submission" date="2020-12" db="EMBL/GenBank/DDBJ databases">
        <title>Genomic characterization of non-nitrogen-fixing Frankia strains.</title>
        <authorList>
            <person name="Carlos-Shanley C."/>
            <person name="Guerra T."/>
            <person name="Hahn D."/>
        </authorList>
    </citation>
    <scope>NUCLEOTIDE SEQUENCE</scope>
    <source>
        <strain evidence="9">CN6</strain>
    </source>
</reference>
<evidence type="ECO:0000256" key="6">
    <source>
        <dbReference type="ARBA" id="ARBA00023014"/>
    </source>
</evidence>
<evidence type="ECO:0000256" key="3">
    <source>
        <dbReference type="ARBA" id="ARBA00022723"/>
    </source>
</evidence>
<dbReference type="InterPro" id="IPR051269">
    <property type="entry name" value="Fe-S_cluster_ET"/>
</dbReference>
<comment type="caution">
    <text evidence="9">The sequence shown here is derived from an EMBL/GenBank/DDBJ whole genome shotgun (WGS) entry which is preliminary data.</text>
</comment>
<dbReference type="RefSeq" id="WP_203006336.1">
    <property type="nucleotide sequence ID" value="NZ_JADWYU010000035.1"/>
</dbReference>
<keyword evidence="4 8" id="KW-0249">Electron transport</keyword>
<evidence type="ECO:0000256" key="5">
    <source>
        <dbReference type="ARBA" id="ARBA00023004"/>
    </source>
</evidence>
<sequence>MPGAGTATVTIDQSRCVGSGMCVVYAPATFDHDETAKVVVIDPHGDPLEVVESAVDACPTGALSIATADSPTPQKDEA</sequence>
<keyword evidence="6 8" id="KW-0411">Iron-sulfur</keyword>
<comment type="cofactor">
    <cofactor evidence="1">
        <name>[3Fe-4S] cluster</name>
        <dbReference type="ChEBI" id="CHEBI:21137"/>
    </cofactor>
</comment>
<comment type="function">
    <text evidence="8">Ferredoxins are iron-sulfur proteins that transfer electrons in a wide variety of metabolic reactions.</text>
</comment>
<gene>
    <name evidence="9" type="ORF">I7412_39310</name>
</gene>
<name>A0A937RWG4_9ACTN</name>
<evidence type="ECO:0000313" key="9">
    <source>
        <dbReference type="EMBL" id="MBL7633101.1"/>
    </source>
</evidence>
<dbReference type="Gene3D" id="3.30.70.20">
    <property type="match status" value="1"/>
</dbReference>
<keyword evidence="3 8" id="KW-0479">Metal-binding</keyword>
<dbReference type="Pfam" id="PF13370">
    <property type="entry name" value="Fer4_13"/>
    <property type="match status" value="1"/>
</dbReference>
<dbReference type="PANTHER" id="PTHR36923:SF3">
    <property type="entry name" value="FERREDOXIN"/>
    <property type="match status" value="1"/>
</dbReference>
<dbReference type="AlphaFoldDB" id="A0A937RWG4"/>
<dbReference type="Proteomes" id="UP000604475">
    <property type="component" value="Unassembled WGS sequence"/>
</dbReference>